<dbReference type="RefSeq" id="XP_040779812.1">
    <property type="nucleotide sequence ID" value="XM_040919464.1"/>
</dbReference>
<dbReference type="GeneID" id="63836593"/>
<keyword evidence="2" id="KW-1133">Transmembrane helix</keyword>
<feature type="region of interest" description="Disordered" evidence="1">
    <location>
        <begin position="1"/>
        <end position="55"/>
    </location>
</feature>
<protein>
    <submittedName>
        <fullName evidence="3">Uncharacterized protein</fullName>
    </submittedName>
</protein>
<sequence>MARKKVRRGEGSSAVDLGNGDVESLRPRVGPLEEEGKEEEEQDQAKPEASSLKKTVKPRRSHVQFIKLRFCHVLIATGLLGLTASLALSLWWSFIHNDVSGGFAIGSYVIAAVSFLVAIPGYRHSMTCTCWTKDDANLDTS</sequence>
<proteinExistence type="predicted"/>
<feature type="transmembrane region" description="Helical" evidence="2">
    <location>
        <begin position="70"/>
        <end position="94"/>
    </location>
</feature>
<dbReference type="AlphaFoldDB" id="A0A9P4Y992"/>
<feature type="transmembrane region" description="Helical" evidence="2">
    <location>
        <begin position="100"/>
        <end position="119"/>
    </location>
</feature>
<keyword evidence="2" id="KW-0472">Membrane</keyword>
<dbReference type="OrthoDB" id="4778284at2759"/>
<keyword evidence="2" id="KW-0812">Transmembrane</keyword>
<evidence type="ECO:0000313" key="4">
    <source>
        <dbReference type="Proteomes" id="UP000803844"/>
    </source>
</evidence>
<gene>
    <name evidence="3" type="ORF">M406DRAFT_321037</name>
</gene>
<reference evidence="3" key="1">
    <citation type="journal article" date="2020" name="Phytopathology">
        <title>Genome sequence of the chestnut blight fungus Cryphonectria parasitica EP155: A fundamental resource for an archetypical invasive plant pathogen.</title>
        <authorList>
            <person name="Crouch J.A."/>
            <person name="Dawe A."/>
            <person name="Aerts A."/>
            <person name="Barry K."/>
            <person name="Churchill A.C.L."/>
            <person name="Grimwood J."/>
            <person name="Hillman B."/>
            <person name="Milgroom M.G."/>
            <person name="Pangilinan J."/>
            <person name="Smith M."/>
            <person name="Salamov A."/>
            <person name="Schmutz J."/>
            <person name="Yadav J."/>
            <person name="Grigoriev I.V."/>
            <person name="Nuss D."/>
        </authorList>
    </citation>
    <scope>NUCLEOTIDE SEQUENCE</scope>
    <source>
        <strain evidence="3">EP155</strain>
    </source>
</reference>
<comment type="caution">
    <text evidence="3">The sequence shown here is derived from an EMBL/GenBank/DDBJ whole genome shotgun (WGS) entry which is preliminary data.</text>
</comment>
<evidence type="ECO:0000256" key="1">
    <source>
        <dbReference type="SAM" id="MobiDB-lite"/>
    </source>
</evidence>
<feature type="compositionally biased region" description="Acidic residues" evidence="1">
    <location>
        <begin position="32"/>
        <end position="42"/>
    </location>
</feature>
<organism evidence="3 4">
    <name type="scientific">Cryphonectria parasitica (strain ATCC 38755 / EP155)</name>
    <dbReference type="NCBI Taxonomy" id="660469"/>
    <lineage>
        <taxon>Eukaryota</taxon>
        <taxon>Fungi</taxon>
        <taxon>Dikarya</taxon>
        <taxon>Ascomycota</taxon>
        <taxon>Pezizomycotina</taxon>
        <taxon>Sordariomycetes</taxon>
        <taxon>Sordariomycetidae</taxon>
        <taxon>Diaporthales</taxon>
        <taxon>Cryphonectriaceae</taxon>
        <taxon>Cryphonectria-Endothia species complex</taxon>
        <taxon>Cryphonectria</taxon>
    </lineage>
</organism>
<dbReference type="EMBL" id="MU032345">
    <property type="protein sequence ID" value="KAF3768851.1"/>
    <property type="molecule type" value="Genomic_DNA"/>
</dbReference>
<evidence type="ECO:0000256" key="2">
    <source>
        <dbReference type="SAM" id="Phobius"/>
    </source>
</evidence>
<dbReference type="Proteomes" id="UP000803844">
    <property type="component" value="Unassembled WGS sequence"/>
</dbReference>
<keyword evidence="4" id="KW-1185">Reference proteome</keyword>
<name>A0A9P4Y992_CRYP1</name>
<evidence type="ECO:0000313" key="3">
    <source>
        <dbReference type="EMBL" id="KAF3768851.1"/>
    </source>
</evidence>
<accession>A0A9P4Y992</accession>